<name>A0A640VPC9_9RHOB</name>
<comment type="caution">
    <text evidence="1">The sequence shown here is derived from an EMBL/GenBank/DDBJ whole genome shotgun (WGS) entry which is preliminary data.</text>
</comment>
<evidence type="ECO:0000313" key="2">
    <source>
        <dbReference type="Proteomes" id="UP000436522"/>
    </source>
</evidence>
<dbReference type="InterPro" id="IPR036513">
    <property type="entry name" value="STAS_dom_sf"/>
</dbReference>
<sequence length="161" mass="17852">MADVQFMTAGGVLFGVKDYAPALQDQVAKYDAAVHVSNNLISVDDQAKVSGVGLVPDTQRFRNIHRHEVETGPTLITLCEDESPCFVNVCFLFLNAFFPEDLIQQRVTDRCERRNVVLMCSAVNEADLSALGRLEVISPTGCRMKPFVWISMTAARNALWS</sequence>
<gene>
    <name evidence="1" type="ORF">So717_13500</name>
</gene>
<protein>
    <submittedName>
        <fullName evidence="1">Uncharacterized protein</fullName>
    </submittedName>
</protein>
<proteinExistence type="predicted"/>
<dbReference type="EMBL" id="BLIV01000002">
    <property type="protein sequence ID" value="GFE49597.1"/>
    <property type="molecule type" value="Genomic_DNA"/>
</dbReference>
<dbReference type="OrthoDB" id="9769739at2"/>
<evidence type="ECO:0000313" key="1">
    <source>
        <dbReference type="EMBL" id="GFE49597.1"/>
    </source>
</evidence>
<reference evidence="1 2" key="1">
    <citation type="submission" date="2019-12" db="EMBL/GenBank/DDBJ databases">
        <title>Roseobacter cerasinus sp. nov., isolated from seawater around aquaculture.</title>
        <authorList>
            <person name="Muramatsu S."/>
            <person name="Takabe Y."/>
            <person name="Mori K."/>
            <person name="Takaichi S."/>
            <person name="Hanada S."/>
        </authorList>
    </citation>
    <scope>NUCLEOTIDE SEQUENCE [LARGE SCALE GENOMIC DNA]</scope>
    <source>
        <strain evidence="1 2">AI77</strain>
    </source>
</reference>
<accession>A0A640VPC9</accession>
<organism evidence="1 2">
    <name type="scientific">Roseobacter cerasinus</name>
    <dbReference type="NCBI Taxonomy" id="2602289"/>
    <lineage>
        <taxon>Bacteria</taxon>
        <taxon>Pseudomonadati</taxon>
        <taxon>Pseudomonadota</taxon>
        <taxon>Alphaproteobacteria</taxon>
        <taxon>Rhodobacterales</taxon>
        <taxon>Roseobacteraceae</taxon>
        <taxon>Roseobacter</taxon>
    </lineage>
</organism>
<dbReference type="AlphaFoldDB" id="A0A640VPC9"/>
<dbReference type="Gene3D" id="3.30.750.24">
    <property type="entry name" value="STAS domain"/>
    <property type="match status" value="1"/>
</dbReference>
<dbReference type="Proteomes" id="UP000436522">
    <property type="component" value="Unassembled WGS sequence"/>
</dbReference>
<keyword evidence="2" id="KW-1185">Reference proteome</keyword>